<evidence type="ECO:0000313" key="2">
    <source>
        <dbReference type="Proteomes" id="UP000799755"/>
    </source>
</evidence>
<comment type="caution">
    <text evidence="1">The sequence shown here is derived from an EMBL/GenBank/DDBJ whole genome shotgun (WGS) entry which is preliminary data.</text>
</comment>
<keyword evidence="2" id="KW-1185">Reference proteome</keyword>
<evidence type="ECO:0000313" key="1">
    <source>
        <dbReference type="EMBL" id="KAF2465136.1"/>
    </source>
</evidence>
<gene>
    <name evidence="1" type="ORF">BDR25DRAFT_379879</name>
</gene>
<reference evidence="1" key="1">
    <citation type="journal article" date="2020" name="Stud. Mycol.">
        <title>101 Dothideomycetes genomes: a test case for predicting lifestyles and emergence of pathogens.</title>
        <authorList>
            <person name="Haridas S."/>
            <person name="Albert R."/>
            <person name="Binder M."/>
            <person name="Bloem J."/>
            <person name="Labutti K."/>
            <person name="Salamov A."/>
            <person name="Andreopoulos B."/>
            <person name="Baker S."/>
            <person name="Barry K."/>
            <person name="Bills G."/>
            <person name="Bluhm B."/>
            <person name="Cannon C."/>
            <person name="Castanera R."/>
            <person name="Culley D."/>
            <person name="Daum C."/>
            <person name="Ezra D."/>
            <person name="Gonzalez J."/>
            <person name="Henrissat B."/>
            <person name="Kuo A."/>
            <person name="Liang C."/>
            <person name="Lipzen A."/>
            <person name="Lutzoni F."/>
            <person name="Magnuson J."/>
            <person name="Mondo S."/>
            <person name="Nolan M."/>
            <person name="Ohm R."/>
            <person name="Pangilinan J."/>
            <person name="Park H.-J."/>
            <person name="Ramirez L."/>
            <person name="Alfaro M."/>
            <person name="Sun H."/>
            <person name="Tritt A."/>
            <person name="Yoshinaga Y."/>
            <person name="Zwiers L.-H."/>
            <person name="Turgeon B."/>
            <person name="Goodwin S."/>
            <person name="Spatafora J."/>
            <person name="Crous P."/>
            <person name="Grigoriev I."/>
        </authorList>
    </citation>
    <scope>NUCLEOTIDE SEQUENCE</scope>
    <source>
        <strain evidence="1">ATCC 200398</strain>
    </source>
</reference>
<protein>
    <submittedName>
        <fullName evidence="1">MFS general substrate transporter</fullName>
    </submittedName>
</protein>
<dbReference type="Proteomes" id="UP000799755">
    <property type="component" value="Unassembled WGS sequence"/>
</dbReference>
<accession>A0ACB6QDZ1</accession>
<dbReference type="EMBL" id="MU003531">
    <property type="protein sequence ID" value="KAF2465136.1"/>
    <property type="molecule type" value="Genomic_DNA"/>
</dbReference>
<name>A0ACB6QDZ1_9PLEO</name>
<sequence length="448" mass="48318">MSVPIPQNPDPEQFHDLEKLSSIVNSQDIHGSDRDSIHSTDHDEISRTPSQRQNSHKSLGTAISRVFSARSNASLQDPGPPPDKGIKAWTQAFMGHLVVFNTWGLIASFGVFQTHYTSNLGLNPSAVSWIGSMQMLGHFFFGMFSGRALDAGHFHWVVIPGVFLAALGMFMASLSSQYYQFFLAQGVLTGLGCGLQFTPAMSLVTTYFSKNRSVAVAIVASGSATGGMVYPSIARQLLPKIGFPWTVRVMGFLMLAVGALYLLGVFLVTLGQFFAFYYVGTYGIDVIGVSYSTSVNLLMIMNGLGLIGRLIPSYFADLKFGPHNTLIPFAFISAIVIYCWSAVRTVNGLYAFSITYGLFTAGFQGLFPSTLSSLTKDLSKVGVRNGMGFAVTGIATLIGPPISGALIQRNGGIYFTAQMWAGSMIVAGSVVLIIGRISRTGWVLRARV</sequence>
<proteinExistence type="predicted"/>
<organism evidence="1 2">
    <name type="scientific">Lindgomyces ingoldianus</name>
    <dbReference type="NCBI Taxonomy" id="673940"/>
    <lineage>
        <taxon>Eukaryota</taxon>
        <taxon>Fungi</taxon>
        <taxon>Dikarya</taxon>
        <taxon>Ascomycota</taxon>
        <taxon>Pezizomycotina</taxon>
        <taxon>Dothideomycetes</taxon>
        <taxon>Pleosporomycetidae</taxon>
        <taxon>Pleosporales</taxon>
        <taxon>Lindgomycetaceae</taxon>
        <taxon>Lindgomyces</taxon>
    </lineage>
</organism>